<proteinExistence type="predicted"/>
<sequence>MQGGPYYYGPAEEEVGPVPESVSEYWSDLQVPLTPEEEEILDTIL</sequence>
<dbReference type="EMBL" id="MG770214">
    <property type="protein sequence ID" value="AUV60676.1"/>
    <property type="molecule type" value="Genomic_DNA"/>
</dbReference>
<gene>
    <name evidence="1" type="ORF">SEA_STEVEFRENCH_74</name>
</gene>
<evidence type="ECO:0000313" key="2">
    <source>
        <dbReference type="Proteomes" id="UP000241128"/>
    </source>
</evidence>
<dbReference type="Proteomes" id="UP000241128">
    <property type="component" value="Segment"/>
</dbReference>
<name>A0A2K9VEH6_9CAUD</name>
<protein>
    <submittedName>
        <fullName evidence="1">Uncharacterized protein</fullName>
    </submittedName>
</protein>
<reference evidence="1 2" key="1">
    <citation type="submission" date="2018-01" db="EMBL/GenBank/DDBJ databases">
        <authorList>
            <person name="Brammer T.X."/>
            <person name="Firkus N.C."/>
            <person name="Haglund K.L."/>
            <person name="Heubel C."/>
            <person name="Johnson K."/>
            <person name="Lowery J.D."/>
            <person name="Neidermyer S.M."/>
            <person name="Richards M.A."/>
            <person name="Urick M.N."/>
            <person name="Bonilla J.A."/>
            <person name="Klyczek K."/>
            <person name="Garlena R.A."/>
            <person name="Russell D.A."/>
            <person name="Pope W.H."/>
            <person name="Jacobs-Sera D."/>
            <person name="Hendrix R.W."/>
            <person name="Hatfull G.F."/>
        </authorList>
    </citation>
    <scope>NUCLEOTIDE SEQUENCE [LARGE SCALE GENOMIC DNA]</scope>
</reference>
<organism evidence="1 2">
    <name type="scientific">Gordonia phage SteveFrench</name>
    <dbReference type="NCBI Taxonomy" id="2079281"/>
    <lineage>
        <taxon>Viruses</taxon>
        <taxon>Duplodnaviria</taxon>
        <taxon>Heunggongvirae</taxon>
        <taxon>Uroviricota</taxon>
        <taxon>Caudoviricetes</taxon>
        <taxon>Montyvirus</taxon>
        <taxon>Montyvirus stevefrench</taxon>
    </lineage>
</organism>
<accession>A0A2K9VEH6</accession>
<keyword evidence="2" id="KW-1185">Reference proteome</keyword>
<evidence type="ECO:0000313" key="1">
    <source>
        <dbReference type="EMBL" id="AUV60676.1"/>
    </source>
</evidence>